<evidence type="ECO:0000313" key="2">
    <source>
        <dbReference type="Proteomes" id="UP000253740"/>
    </source>
</evidence>
<reference evidence="1" key="1">
    <citation type="submission" date="2015-08" db="EMBL/GenBank/DDBJ databases">
        <title>Complete DNA Sequence of Pseudomonas syringae pv. actinidiae, the Causal Agent of Kiwifruit Canker Disease.</title>
        <authorList>
            <person name="Rikkerink E.H.A."/>
            <person name="Fineran P.C."/>
        </authorList>
    </citation>
    <scope>NUCLEOTIDE SEQUENCE</scope>
    <source>
        <strain evidence="1">SkMP5</strain>
    </source>
</reference>
<gene>
    <name evidence="1" type="ORF">MBSD_n2757</name>
</gene>
<organism evidence="1">
    <name type="scientific">Mizugakiibacter sediminis</name>
    <dbReference type="NCBI Taxonomy" id="1475481"/>
    <lineage>
        <taxon>Bacteria</taxon>
        <taxon>Pseudomonadati</taxon>
        <taxon>Pseudomonadota</taxon>
        <taxon>Gammaproteobacteria</taxon>
        <taxon>Lysobacterales</taxon>
        <taxon>Rhodanobacteraceae</taxon>
        <taxon>Mizugakiibacter</taxon>
    </lineage>
</organism>
<dbReference type="EMBL" id="DF970270">
    <property type="protein sequence ID" value="GAP67432.1"/>
    <property type="molecule type" value="Genomic_DNA"/>
</dbReference>
<dbReference type="RefSeq" id="WP_062537978.1">
    <property type="nucleotide sequence ID" value="NZ_DF970270.1"/>
</dbReference>
<dbReference type="OrthoDB" id="5966071at2"/>
<dbReference type="STRING" id="1475481.GCA_000953855_02803"/>
<dbReference type="AlphaFoldDB" id="A0A0K8QSS7"/>
<evidence type="ECO:0008006" key="3">
    <source>
        <dbReference type="Google" id="ProtNLM"/>
    </source>
</evidence>
<dbReference type="PROSITE" id="PS51257">
    <property type="entry name" value="PROKAR_LIPOPROTEIN"/>
    <property type="match status" value="1"/>
</dbReference>
<keyword evidence="2" id="KW-1185">Reference proteome</keyword>
<dbReference type="InterPro" id="IPR042268">
    <property type="entry name" value="BamC_C"/>
</dbReference>
<sequence>MKKLLVATAFGALLLSGCSLFHPKDNAWERAVEERPLEVPPDLDTPPTSAQLVVPPAGDAAAAPAAAGTPPGAVAGDSLALADDVDNAYRRVGMALERSGVGTVTARDDAAHSYQVAVQTTVVHEKQGGFFRRLFSRKKKETVSGTVSVTVSAEAGGSKVQLEGERNAVQQVLAALKARLG</sequence>
<protein>
    <recommendedName>
        <fullName evidence="3">Lipoprotein</fullName>
    </recommendedName>
</protein>
<proteinExistence type="predicted"/>
<dbReference type="Gene3D" id="3.30.310.170">
    <property type="entry name" value="Outer membrane protein assembly factor BamC"/>
    <property type="match status" value="1"/>
</dbReference>
<evidence type="ECO:0000313" key="1">
    <source>
        <dbReference type="EMBL" id="GAP67432.1"/>
    </source>
</evidence>
<name>A0A0K8QSS7_9GAMM</name>
<accession>A0A0K8QSS7</accession>
<dbReference type="Proteomes" id="UP000253740">
    <property type="component" value="Unassembled WGS sequence"/>
</dbReference>